<dbReference type="RefSeq" id="WP_081873353.1">
    <property type="nucleotide sequence ID" value="NZ_JFHR01000023.1"/>
</dbReference>
<comment type="subcellular location">
    <subcellularLocation>
        <location evidence="1">Membrane</location>
        <topology evidence="1">Single-pass membrane protein</topology>
    </subcellularLocation>
</comment>
<evidence type="ECO:0000313" key="8">
    <source>
        <dbReference type="EMBL" id="KEQ53400.1"/>
    </source>
</evidence>
<evidence type="ECO:0000256" key="3">
    <source>
        <dbReference type="ARBA" id="ARBA00022989"/>
    </source>
</evidence>
<dbReference type="OrthoDB" id="9810980at2"/>
<evidence type="ECO:0000313" key="9">
    <source>
        <dbReference type="Proteomes" id="UP000028411"/>
    </source>
</evidence>
<evidence type="ECO:0000256" key="4">
    <source>
        <dbReference type="ARBA" id="ARBA00023136"/>
    </source>
</evidence>
<accession>A0A081RDX7</accession>
<dbReference type="PANTHER" id="PTHR30386:SF26">
    <property type="entry name" value="TRANSPORT PROTEIN COMB"/>
    <property type="match status" value="1"/>
</dbReference>
<evidence type="ECO:0000256" key="5">
    <source>
        <dbReference type="SAM" id="Phobius"/>
    </source>
</evidence>
<dbReference type="Proteomes" id="UP000028411">
    <property type="component" value="Unassembled WGS sequence"/>
</dbReference>
<dbReference type="InterPro" id="IPR050739">
    <property type="entry name" value="MFP"/>
</dbReference>
<dbReference type="PATRIC" id="fig|46429.4.peg.2239"/>
<dbReference type="Pfam" id="PF26002">
    <property type="entry name" value="Beta-barrel_AprE"/>
    <property type="match status" value="1"/>
</dbReference>
<reference evidence="8 9" key="1">
    <citation type="submission" date="2014-02" db="EMBL/GenBank/DDBJ databases">
        <title>Whole genome sequence of Sphingobium chlorophenolicum NBRC 16172.</title>
        <authorList>
            <person name="Gan H.M."/>
            <person name="Gan H.Y."/>
            <person name="Chew T.H."/>
            <person name="Savka M.A."/>
        </authorList>
    </citation>
    <scope>NUCLEOTIDE SEQUENCE [LARGE SCALE GENOMIC DNA]</scope>
    <source>
        <strain evidence="8 9">NBRC 16172</strain>
    </source>
</reference>
<feature type="domain" description="AprE-like long alpha-helical hairpin" evidence="6">
    <location>
        <begin position="103"/>
        <end position="171"/>
    </location>
</feature>
<dbReference type="AlphaFoldDB" id="A0A081RDX7"/>
<dbReference type="SUPFAM" id="SSF111369">
    <property type="entry name" value="HlyD-like secretion proteins"/>
    <property type="match status" value="1"/>
</dbReference>
<keyword evidence="4 5" id="KW-0472">Membrane</keyword>
<keyword evidence="2 5" id="KW-0812">Transmembrane</keyword>
<comment type="caution">
    <text evidence="8">The sequence shown here is derived from an EMBL/GenBank/DDBJ whole genome shotgun (WGS) entry which is preliminary data.</text>
</comment>
<proteinExistence type="predicted"/>
<dbReference type="PRINTS" id="PR01490">
    <property type="entry name" value="RTXTOXIND"/>
</dbReference>
<sequence>MRVSLTAPERLRRELADPFAADVHPRSRLALWVMFGCLILFIGWAAWAKLDQVTRGEGRVVPFSREQKIQSLEGGILGALLVKEGDLVNVGQPLVQLDPTRFETNYAESSNQAAGLKATVARLEAEVLGRGAITFPAGIDPGGSVARTETELFRSRREKLAETTGSIAQQIGIAESQLAILRPLVARNMVSEMEALKLSQEVATLKGKLAEIRSTYAQESYTELSKKKADLSALEPIVRQRDDQLRRTQILSPVRGRVNKIIINTKGGVIQPGEAIMEVIPVEERLLVEARIKPRDVAFLVPGMPAKVKITAYDYTVYGDLQGTLEQISADTIEEQTPHGKESYYQVLIRTDGRQLKKGNETLPIIPGMVAEVDILSGKRSVLNYLLRPLLKARLN</sequence>
<evidence type="ECO:0000259" key="7">
    <source>
        <dbReference type="Pfam" id="PF26002"/>
    </source>
</evidence>
<protein>
    <submittedName>
        <fullName evidence="8">Putative secretion protein</fullName>
    </submittedName>
</protein>
<evidence type="ECO:0000256" key="1">
    <source>
        <dbReference type="ARBA" id="ARBA00004167"/>
    </source>
</evidence>
<dbReference type="GO" id="GO:0016020">
    <property type="term" value="C:membrane"/>
    <property type="evidence" value="ECO:0007669"/>
    <property type="project" value="UniProtKB-SubCell"/>
</dbReference>
<dbReference type="Gene3D" id="2.40.30.170">
    <property type="match status" value="1"/>
</dbReference>
<dbReference type="InterPro" id="IPR058982">
    <property type="entry name" value="Beta-barrel_AprE"/>
</dbReference>
<dbReference type="PANTHER" id="PTHR30386">
    <property type="entry name" value="MEMBRANE FUSION SUBUNIT OF EMRAB-TOLC MULTIDRUG EFFLUX PUMP"/>
    <property type="match status" value="1"/>
</dbReference>
<dbReference type="Pfam" id="PF25994">
    <property type="entry name" value="HH_AprE"/>
    <property type="match status" value="1"/>
</dbReference>
<organism evidence="8 9">
    <name type="scientific">Sphingobium chlorophenolicum</name>
    <dbReference type="NCBI Taxonomy" id="46429"/>
    <lineage>
        <taxon>Bacteria</taxon>
        <taxon>Pseudomonadati</taxon>
        <taxon>Pseudomonadota</taxon>
        <taxon>Alphaproteobacteria</taxon>
        <taxon>Sphingomonadales</taxon>
        <taxon>Sphingomonadaceae</taxon>
        <taxon>Sphingobium</taxon>
    </lineage>
</organism>
<dbReference type="EMBL" id="JFHR01000023">
    <property type="protein sequence ID" value="KEQ53400.1"/>
    <property type="molecule type" value="Genomic_DNA"/>
</dbReference>
<keyword evidence="3 5" id="KW-1133">Transmembrane helix</keyword>
<feature type="domain" description="AprE-like beta-barrel" evidence="7">
    <location>
        <begin position="286"/>
        <end position="377"/>
    </location>
</feature>
<name>A0A081RDX7_SPHCR</name>
<gene>
    <name evidence="8" type="ORF">BV95_02263</name>
</gene>
<evidence type="ECO:0000256" key="2">
    <source>
        <dbReference type="ARBA" id="ARBA00022692"/>
    </source>
</evidence>
<dbReference type="Gene3D" id="2.40.50.100">
    <property type="match status" value="1"/>
</dbReference>
<feature type="transmembrane region" description="Helical" evidence="5">
    <location>
        <begin position="29"/>
        <end position="47"/>
    </location>
</feature>
<dbReference type="eggNOG" id="COG0845">
    <property type="taxonomic scope" value="Bacteria"/>
</dbReference>
<evidence type="ECO:0000259" key="6">
    <source>
        <dbReference type="Pfam" id="PF25994"/>
    </source>
</evidence>
<dbReference type="InterPro" id="IPR058781">
    <property type="entry name" value="HH_AprE-like"/>
</dbReference>